<evidence type="ECO:0000256" key="1">
    <source>
        <dbReference type="ARBA" id="ARBA00022737"/>
    </source>
</evidence>
<dbReference type="InterPro" id="IPR019734">
    <property type="entry name" value="TPR_rpt"/>
</dbReference>
<accession>A0A1N7NAY3</accession>
<reference evidence="6" key="3">
    <citation type="submission" date="2017-01" db="EMBL/GenBank/DDBJ databases">
        <authorList>
            <person name="Varghese N."/>
            <person name="Submissions S."/>
        </authorList>
    </citation>
    <scope>NUCLEOTIDE SEQUENCE [LARGE SCALE GENOMIC DNA]</scope>
    <source>
        <strain evidence="6">DSM 21068</strain>
    </source>
</reference>
<evidence type="ECO:0000256" key="3">
    <source>
        <dbReference type="PROSITE-ProRule" id="PRU00339"/>
    </source>
</evidence>
<name>A0A1N7NAY3_9FLAO</name>
<dbReference type="Proteomes" id="UP000186246">
    <property type="component" value="Unassembled WGS sequence"/>
</dbReference>
<dbReference type="Gene3D" id="1.25.40.10">
    <property type="entry name" value="Tetratricopeptide repeat domain"/>
    <property type="match status" value="3"/>
</dbReference>
<keyword evidence="1" id="KW-0677">Repeat</keyword>
<dbReference type="SMART" id="SM00028">
    <property type="entry name" value="TPR"/>
    <property type="match status" value="6"/>
</dbReference>
<feature type="repeat" description="TPR" evidence="3">
    <location>
        <begin position="246"/>
        <end position="279"/>
    </location>
</feature>
<keyword evidence="2 3" id="KW-0802">TPR repeat</keyword>
<dbReference type="PANTHER" id="PTHR44186">
    <property type="match status" value="1"/>
</dbReference>
<dbReference type="PROSITE" id="PS50005">
    <property type="entry name" value="TPR"/>
    <property type="match status" value="2"/>
</dbReference>
<keyword evidence="7" id="KW-1185">Reference proteome</keyword>
<dbReference type="InterPro" id="IPR011990">
    <property type="entry name" value="TPR-like_helical_dom_sf"/>
</dbReference>
<dbReference type="OrthoDB" id="638548at2"/>
<feature type="repeat" description="TPR" evidence="3">
    <location>
        <begin position="212"/>
        <end position="245"/>
    </location>
</feature>
<protein>
    <submittedName>
        <fullName evidence="5">Tetratricopeptide repeat-containing protein</fullName>
    </submittedName>
</protein>
<dbReference type="RefSeq" id="WP_076452145.1">
    <property type="nucleotide sequence ID" value="NZ_FTOJ01000007.1"/>
</dbReference>
<evidence type="ECO:0000313" key="5">
    <source>
        <dbReference type="EMBL" id="SIS95408.1"/>
    </source>
</evidence>
<dbReference type="EMBL" id="FTOJ01000007">
    <property type="protein sequence ID" value="SIS95408.1"/>
    <property type="molecule type" value="Genomic_DNA"/>
</dbReference>
<evidence type="ECO:0000313" key="4">
    <source>
        <dbReference type="EMBL" id="PQA92230.1"/>
    </source>
</evidence>
<sequence length="558" mass="60869">MEIRVGISKKLALGGIAAFSFLNVAYAQSAQQGENLVESYKFGQAKEVFTQLVAKEPTDKNFFYLGNTYLSQAEPDFAKATEAFNKGLALDAKKSFYSRLGLASVKLGKGDKASAIAEINAIVKDSREKDNDLLVEAGKTLVKYEKNSDPRLAIELLKKAVEKSEKSGTPASYLYNLGDAYSALGVQTKNGVDYGNAMTAFEKALPSAKSKAVVYTRMGALWMNAKAYAKAKTNLDQAVAADPGFSPAYKSLGTLYSIYQDWPQASASYKKYLSLADNDPDTVLDYAKLAFLSKDFEGAGSSLNSVFDKVQDPIKYRIKAYLDYQKKDYASAKTNIETFMSKAEKSRMQPSDTGLLGLIQAGLAKANNDQAMLADAKAKVAIAKAAKDDTFNWDEELEIASGAKKTIVKVTAPADGPTNATIDALNKKLLADPKDSDALYSLATEYQNVENWKGSAYAWQKLTEVLPTWESGYYGLGYAFQKAGDAENAIASYERYISTLATKTPEEKEKGKETLSTVYYNLANLTKGDKAKSLQYITKSIETFSTPDAVKLKESLSK</sequence>
<evidence type="ECO:0000313" key="6">
    <source>
        <dbReference type="Proteomes" id="UP000186246"/>
    </source>
</evidence>
<dbReference type="AlphaFoldDB" id="A0A1N7NAY3"/>
<reference evidence="4 7" key="1">
    <citation type="submission" date="2016-11" db="EMBL/GenBank/DDBJ databases">
        <title>Whole genomes of Flavobacteriaceae.</title>
        <authorList>
            <person name="Stine C."/>
            <person name="Li C."/>
            <person name="Tadesse D."/>
        </authorList>
    </citation>
    <scope>NUCLEOTIDE SEQUENCE [LARGE SCALE GENOMIC DNA]</scope>
    <source>
        <strain evidence="4 7">DSM 21068</strain>
    </source>
</reference>
<evidence type="ECO:0000313" key="7">
    <source>
        <dbReference type="Proteomes" id="UP000238314"/>
    </source>
</evidence>
<dbReference type="EMBL" id="MUGO01000016">
    <property type="protein sequence ID" value="PQA92230.1"/>
    <property type="molecule type" value="Genomic_DNA"/>
</dbReference>
<evidence type="ECO:0000256" key="2">
    <source>
        <dbReference type="ARBA" id="ARBA00022803"/>
    </source>
</evidence>
<proteinExistence type="predicted"/>
<dbReference type="Proteomes" id="UP000238314">
    <property type="component" value="Unassembled WGS sequence"/>
</dbReference>
<reference evidence="5" key="2">
    <citation type="submission" date="2017-01" db="EMBL/GenBank/DDBJ databases">
        <authorList>
            <person name="Mah S.A."/>
            <person name="Swanson W.J."/>
            <person name="Moy G.W."/>
            <person name="Vacquier V.D."/>
        </authorList>
    </citation>
    <scope>NUCLEOTIDE SEQUENCE [LARGE SCALE GENOMIC DNA]</scope>
    <source>
        <strain evidence="5">DSM 21068</strain>
    </source>
</reference>
<dbReference type="STRING" id="551459.SAMN05421796_10795"/>
<dbReference type="PANTHER" id="PTHR44186:SF1">
    <property type="entry name" value="BARDET-BIEDL SYNDROME 4 PROTEIN"/>
    <property type="match status" value="1"/>
</dbReference>
<dbReference type="SUPFAM" id="SSF48452">
    <property type="entry name" value="TPR-like"/>
    <property type="match status" value="3"/>
</dbReference>
<gene>
    <name evidence="4" type="ORF">B0A70_11450</name>
    <name evidence="5" type="ORF">SAMN05421796_10795</name>
</gene>
<organism evidence="5 6">
    <name type="scientific">Chryseobacterium piscicola</name>
    <dbReference type="NCBI Taxonomy" id="551459"/>
    <lineage>
        <taxon>Bacteria</taxon>
        <taxon>Pseudomonadati</taxon>
        <taxon>Bacteroidota</taxon>
        <taxon>Flavobacteriia</taxon>
        <taxon>Flavobacteriales</taxon>
        <taxon>Weeksellaceae</taxon>
        <taxon>Chryseobacterium group</taxon>
        <taxon>Chryseobacterium</taxon>
    </lineage>
</organism>